<dbReference type="eggNOG" id="KOG4034">
    <property type="taxonomic scope" value="Eukaryota"/>
</dbReference>
<dbReference type="GeneID" id="6418758"/>
<gene>
    <name evidence="3" type="ORF">CELE_R11D1.13</name>
    <name evidence="3 5" type="ORF">R11D1.13</name>
</gene>
<dbReference type="HOGENOM" id="CLU_2374663_0_0_1"/>
<dbReference type="UCSC" id="R11D1.13">
    <property type="organism name" value="c. elegans"/>
</dbReference>
<proteinExistence type="predicted"/>
<evidence type="ECO:0000313" key="3">
    <source>
        <dbReference type="EMBL" id="CAO82070.1"/>
    </source>
</evidence>
<dbReference type="PaxDb" id="6239-R11D1.13"/>
<dbReference type="OrthoDB" id="5858406at2759"/>
<dbReference type="SMR" id="A7LPH6"/>
<dbReference type="STRING" id="6239.R11D1.13.1"/>
<dbReference type="KEGG" id="cel:CELE_R11D1.13"/>
<organism evidence="3 4">
    <name type="scientific">Caenorhabditis elegans</name>
    <dbReference type="NCBI Taxonomy" id="6239"/>
    <lineage>
        <taxon>Eukaryota</taxon>
        <taxon>Metazoa</taxon>
        <taxon>Ecdysozoa</taxon>
        <taxon>Nematoda</taxon>
        <taxon>Chromadorea</taxon>
        <taxon>Rhabditida</taxon>
        <taxon>Rhabditina</taxon>
        <taxon>Rhabditomorpha</taxon>
        <taxon>Rhabditoidea</taxon>
        <taxon>Rhabditidae</taxon>
        <taxon>Peloderinae</taxon>
        <taxon>Caenorhabditis</taxon>
    </lineage>
</organism>
<sequence>MKFLILSFLLVSICSGGGGFPIQMLTKCGISKETIDGVQSVIDEHSAMIKIANSNKRAKKTEIDSLKADIDLYLDEHASDDDKKRWIECFTKNNS</sequence>
<dbReference type="Proteomes" id="UP000001940">
    <property type="component" value="Chromosome V"/>
</dbReference>
<keyword evidence="1" id="KW-0175">Coiled coil</keyword>
<dbReference type="RefSeq" id="NP_001122988.1">
    <property type="nucleotide sequence ID" value="NM_001129516.1"/>
</dbReference>
<evidence type="ECO:0000256" key="2">
    <source>
        <dbReference type="SAM" id="SignalP"/>
    </source>
</evidence>
<evidence type="ECO:0000313" key="4">
    <source>
        <dbReference type="Proteomes" id="UP000001940"/>
    </source>
</evidence>
<feature type="signal peptide" evidence="2">
    <location>
        <begin position="1"/>
        <end position="19"/>
    </location>
</feature>
<dbReference type="AGR" id="WB:WBGene00045517"/>
<dbReference type="EMBL" id="BX284605">
    <property type="protein sequence ID" value="CAO82070.1"/>
    <property type="molecule type" value="Genomic_DNA"/>
</dbReference>
<protein>
    <submittedName>
        <fullName evidence="3">DUF148 domain-containing protein</fullName>
    </submittedName>
</protein>
<evidence type="ECO:0000256" key="1">
    <source>
        <dbReference type="SAM" id="Coils"/>
    </source>
</evidence>
<keyword evidence="2" id="KW-0732">Signal</keyword>
<dbReference type="Bgee" id="WBGene00045517">
    <property type="expression patterns" value="Expressed in larva and 3 other cell types or tissues"/>
</dbReference>
<dbReference type="InParanoid" id="A7LPH6"/>
<keyword evidence="4" id="KW-1185">Reference proteome</keyword>
<name>A7LPH6_CAEEL</name>
<feature type="coiled-coil region" evidence="1">
    <location>
        <begin position="49"/>
        <end position="76"/>
    </location>
</feature>
<reference evidence="3 4" key="1">
    <citation type="journal article" date="1998" name="Science">
        <title>Genome sequence of the nematode C. elegans: a platform for investigating biology.</title>
        <authorList>
            <consortium name="The C. elegans sequencing consortium"/>
            <person name="Sulson J.E."/>
            <person name="Waterston R."/>
        </authorList>
    </citation>
    <scope>NUCLEOTIDE SEQUENCE [LARGE SCALE GENOMIC DNA]</scope>
    <source>
        <strain evidence="3 4">Bristol N2</strain>
    </source>
</reference>
<dbReference type="CTD" id="6418758"/>
<feature type="chain" id="PRO_5002710329" evidence="2">
    <location>
        <begin position="20"/>
        <end position="95"/>
    </location>
</feature>
<accession>A7LPH6</accession>
<dbReference type="WormBase" id="R11D1.13">
    <property type="protein sequence ID" value="CE41443"/>
    <property type="gene ID" value="WBGene00045517"/>
</dbReference>
<evidence type="ECO:0000313" key="5">
    <source>
        <dbReference type="WormBase" id="R11D1.13"/>
    </source>
</evidence>
<dbReference type="AlphaFoldDB" id="A7LPH6"/>